<evidence type="ECO:0000259" key="2">
    <source>
        <dbReference type="Pfam" id="PF08750"/>
    </source>
</evidence>
<dbReference type="AlphaFoldDB" id="A0A4R3JYT6"/>
<gene>
    <name evidence="3" type="ORF">EDC61_101171</name>
</gene>
<evidence type="ECO:0000313" key="4">
    <source>
        <dbReference type="Proteomes" id="UP000295135"/>
    </source>
</evidence>
<reference evidence="3 4" key="1">
    <citation type="submission" date="2019-03" db="EMBL/GenBank/DDBJ databases">
        <title>Genomic Encyclopedia of Type Strains, Phase IV (KMG-IV): sequencing the most valuable type-strain genomes for metagenomic binning, comparative biology and taxonomic classification.</title>
        <authorList>
            <person name="Goeker M."/>
        </authorList>
    </citation>
    <scope>NUCLEOTIDE SEQUENCE [LARGE SCALE GENOMIC DNA]</scope>
    <source>
        <strain evidence="3 4">DSM 103923</strain>
    </source>
</reference>
<keyword evidence="4" id="KW-1185">Reference proteome</keyword>
<dbReference type="Pfam" id="PF08750">
    <property type="entry name" value="CNP1"/>
    <property type="match status" value="1"/>
</dbReference>
<accession>A0A4R3JYT6</accession>
<dbReference type="InterPro" id="IPR014861">
    <property type="entry name" value="CNP1-like_dom"/>
</dbReference>
<organism evidence="3 4">
    <name type="scientific">Sulfuritortus calidifontis</name>
    <dbReference type="NCBI Taxonomy" id="1914471"/>
    <lineage>
        <taxon>Bacteria</taxon>
        <taxon>Pseudomonadati</taxon>
        <taxon>Pseudomonadota</taxon>
        <taxon>Betaproteobacteria</taxon>
        <taxon>Nitrosomonadales</taxon>
        <taxon>Thiobacillaceae</taxon>
        <taxon>Sulfuritortus</taxon>
    </lineage>
</organism>
<feature type="chain" id="PRO_5020260610" evidence="1">
    <location>
        <begin position="19"/>
        <end position="176"/>
    </location>
</feature>
<evidence type="ECO:0000256" key="1">
    <source>
        <dbReference type="SAM" id="SignalP"/>
    </source>
</evidence>
<feature type="domain" description="CNP1-like uncharacterised" evidence="2">
    <location>
        <begin position="35"/>
        <end position="155"/>
    </location>
</feature>
<proteinExistence type="predicted"/>
<keyword evidence="1" id="KW-0732">Signal</keyword>
<dbReference type="Proteomes" id="UP000295135">
    <property type="component" value="Unassembled WGS sequence"/>
</dbReference>
<sequence>MRQLLLCLALAAALPVQADSYTWGKKQFEYDYDEEKKPWEEIQAQMPAAPKAEALMPFTLDATATGKYYIDGNSLSVGEDGVVRYTVVIVSAQGARTVNFEGMRCTTGERKIYAFGRPNGEWARNRYPRWEPINARQQSSYHRELFFSYFCAGGEGLPDLARIQYRLKTGGYRPPQ</sequence>
<dbReference type="EMBL" id="SLZY01000001">
    <property type="protein sequence ID" value="TCS73948.1"/>
    <property type="molecule type" value="Genomic_DNA"/>
</dbReference>
<comment type="caution">
    <text evidence="3">The sequence shown here is derived from an EMBL/GenBank/DDBJ whole genome shotgun (WGS) entry which is preliminary data.</text>
</comment>
<dbReference type="RefSeq" id="WP_126459501.1">
    <property type="nucleotide sequence ID" value="NZ_AP018721.1"/>
</dbReference>
<protein>
    <submittedName>
        <fullName evidence="3">CNP1-like family protein</fullName>
    </submittedName>
</protein>
<evidence type="ECO:0000313" key="3">
    <source>
        <dbReference type="EMBL" id="TCS73948.1"/>
    </source>
</evidence>
<dbReference type="OrthoDB" id="7066954at2"/>
<name>A0A4R3JYT6_9PROT</name>
<feature type="signal peptide" evidence="1">
    <location>
        <begin position="1"/>
        <end position="18"/>
    </location>
</feature>